<keyword evidence="3 7" id="KW-0547">Nucleotide-binding</keyword>
<dbReference type="RefSeq" id="XP_024394857.1">
    <property type="nucleotide sequence ID" value="XM_024539089.2"/>
</dbReference>
<evidence type="ECO:0000256" key="8">
    <source>
        <dbReference type="SAM" id="Coils"/>
    </source>
</evidence>
<dbReference type="EnsemblPlants" id="Pp3c1_18150V3.1">
    <property type="protein sequence ID" value="Pp3c1_18150V3.1"/>
    <property type="gene ID" value="Pp3c1_18150"/>
</dbReference>
<dbReference type="SUPFAM" id="SSF52540">
    <property type="entry name" value="P-loop containing nucleoside triphosphate hydrolases"/>
    <property type="match status" value="1"/>
</dbReference>
<feature type="coiled-coil region" evidence="8">
    <location>
        <begin position="623"/>
        <end position="650"/>
    </location>
</feature>
<dbReference type="EMBL" id="ABEU02000001">
    <property type="protein sequence ID" value="PNR62365.1"/>
    <property type="molecule type" value="Genomic_DNA"/>
</dbReference>
<evidence type="ECO:0000313" key="11">
    <source>
        <dbReference type="EMBL" id="PNR62365.1"/>
    </source>
</evidence>
<feature type="coiled-coil region" evidence="8">
    <location>
        <begin position="521"/>
        <end position="556"/>
    </location>
</feature>
<dbReference type="OMA" id="STEIIIM"/>
<feature type="compositionally biased region" description="Polar residues" evidence="9">
    <location>
        <begin position="739"/>
        <end position="752"/>
    </location>
</feature>
<keyword evidence="4 7" id="KW-0067">ATP-binding</keyword>
<evidence type="ECO:0000256" key="5">
    <source>
        <dbReference type="ARBA" id="ARBA00023054"/>
    </source>
</evidence>
<feature type="region of interest" description="Disordered" evidence="9">
    <location>
        <begin position="492"/>
        <end position="511"/>
    </location>
</feature>
<dbReference type="GO" id="GO:0003777">
    <property type="term" value="F:microtubule motor activity"/>
    <property type="evidence" value="ECO:0007669"/>
    <property type="project" value="InterPro"/>
</dbReference>
<reference evidence="12" key="3">
    <citation type="submission" date="2020-12" db="UniProtKB">
        <authorList>
            <consortium name="EnsemblPlants"/>
        </authorList>
    </citation>
    <scope>IDENTIFICATION</scope>
</reference>
<dbReference type="GO" id="GO:0008017">
    <property type="term" value="F:microtubule binding"/>
    <property type="evidence" value="ECO:0007669"/>
    <property type="project" value="InterPro"/>
</dbReference>
<dbReference type="RefSeq" id="XP_024394768.1">
    <property type="nucleotide sequence ID" value="XM_024539000.2"/>
</dbReference>
<name>A0A2K1L8K3_PHYPA</name>
<dbReference type="STRING" id="3218.A0A2K1L8K3"/>
<reference evidence="11 13" key="2">
    <citation type="journal article" date="2018" name="Plant J.">
        <title>The Physcomitrella patens chromosome-scale assembly reveals moss genome structure and evolution.</title>
        <authorList>
            <person name="Lang D."/>
            <person name="Ullrich K.K."/>
            <person name="Murat F."/>
            <person name="Fuchs J."/>
            <person name="Jenkins J."/>
            <person name="Haas F.B."/>
            <person name="Piednoel M."/>
            <person name="Gundlach H."/>
            <person name="Van Bel M."/>
            <person name="Meyberg R."/>
            <person name="Vives C."/>
            <person name="Morata J."/>
            <person name="Symeonidi A."/>
            <person name="Hiss M."/>
            <person name="Muchero W."/>
            <person name="Kamisugi Y."/>
            <person name="Saleh O."/>
            <person name="Blanc G."/>
            <person name="Decker E.L."/>
            <person name="van Gessel N."/>
            <person name="Grimwood J."/>
            <person name="Hayes R.D."/>
            <person name="Graham S.W."/>
            <person name="Gunter L.E."/>
            <person name="McDaniel S.F."/>
            <person name="Hoernstein S.N.W."/>
            <person name="Larsson A."/>
            <person name="Li F.W."/>
            <person name="Perroud P.F."/>
            <person name="Phillips J."/>
            <person name="Ranjan P."/>
            <person name="Rokshar D.S."/>
            <person name="Rothfels C.J."/>
            <person name="Schneider L."/>
            <person name="Shu S."/>
            <person name="Stevenson D.W."/>
            <person name="Thummler F."/>
            <person name="Tillich M."/>
            <person name="Villarreal Aguilar J.C."/>
            <person name="Widiez T."/>
            <person name="Wong G.K."/>
            <person name="Wymore A."/>
            <person name="Zhang Y."/>
            <person name="Zimmer A.D."/>
            <person name="Quatrano R.S."/>
            <person name="Mayer K.F.X."/>
            <person name="Goodstein D."/>
            <person name="Casacuberta J.M."/>
            <person name="Vandepoele K."/>
            <person name="Reski R."/>
            <person name="Cuming A.C."/>
            <person name="Tuskan G.A."/>
            <person name="Maumus F."/>
            <person name="Salse J."/>
            <person name="Schmutz J."/>
            <person name="Rensing S.A."/>
        </authorList>
    </citation>
    <scope>NUCLEOTIDE SEQUENCE [LARGE SCALE GENOMIC DNA]</scope>
    <source>
        <strain evidence="12 13">cv. Gransden 2004</strain>
    </source>
</reference>
<dbReference type="GO" id="GO:0005524">
    <property type="term" value="F:ATP binding"/>
    <property type="evidence" value="ECO:0007669"/>
    <property type="project" value="UniProtKB-UniRule"/>
</dbReference>
<protein>
    <recommendedName>
        <fullName evidence="10">Kinesin motor domain-containing protein</fullName>
    </recommendedName>
</protein>
<dbReference type="SMART" id="SM00129">
    <property type="entry name" value="KISc"/>
    <property type="match status" value="1"/>
</dbReference>
<dbReference type="FunFam" id="3.40.850.10:FF:000016">
    <property type="entry name" value="Kinesin-like protein"/>
    <property type="match status" value="1"/>
</dbReference>
<feature type="binding site" evidence="7">
    <location>
        <begin position="108"/>
        <end position="115"/>
    </location>
    <ligand>
        <name>ATP</name>
        <dbReference type="ChEBI" id="CHEBI:30616"/>
    </ligand>
</feature>
<dbReference type="InterPro" id="IPR019821">
    <property type="entry name" value="Kinesin_motor_CS"/>
</dbReference>
<dbReference type="Gene3D" id="3.40.850.10">
    <property type="entry name" value="Kinesin motor domain"/>
    <property type="match status" value="1"/>
</dbReference>
<feature type="compositionally biased region" description="Basic and acidic residues" evidence="9">
    <location>
        <begin position="440"/>
        <end position="452"/>
    </location>
</feature>
<feature type="compositionally biased region" description="Polar residues" evidence="9">
    <location>
        <begin position="700"/>
        <end position="709"/>
    </location>
</feature>
<feature type="domain" description="Kinesin motor" evidence="10">
    <location>
        <begin position="22"/>
        <end position="347"/>
    </location>
</feature>
<feature type="region of interest" description="Disordered" evidence="9">
    <location>
        <begin position="650"/>
        <end position="763"/>
    </location>
</feature>
<dbReference type="PANTHER" id="PTHR47968">
    <property type="entry name" value="CENTROMERE PROTEIN E"/>
    <property type="match status" value="1"/>
</dbReference>
<sequence>MTVAIERGGGAQLTRVRGREEKIFVTVRVRPLSAKEAARGDVCDWVCTTDNTIAFEHALPERSPFPAAYSFDRVFGPGSRTQRVYEEGAKDVALSVLAGLNSTIFAYGQTSSGKTFTMRGVTESAIADIFEYIQRDSEREFVLKVSGLEIYNEVVKDLLASDNAPLRLLDDKEKGTVVDKLKEEVVRDVSHLQQVLKICEAQRQVGETSLNDVSSRSHQIIRLTVESHPYGVARGSPATSLLASLNFVDLAGSERASQTNADGARLKEGAHINRSLLTLSTCIRKLSGGSKTKGGHIPYRDSKLTRILQHSLGGNARTAIICTMSPAHSHVEQSRNTLAFATRAKEVTNTTQINMVVSDKVLVKQLQKEVARLEAELKVPDVVTADISSSEALLQAKDLQIRKMEEELRELQLQRDAAQSRLDEVSRKLEAEELAKKQAEEAAKKFAEEAAKRTPSTPGPQPNLRTPLSICTNRRRWSDSGDYLIRKLEVENQQTRSPPSTIRPKRPNMSVRQSTAASVLLVQEIRKLENLQDELGEDANRALEALQKEVECLRLAQAGMNHDATSTVKKLQDEIQTMHNLRATASRFKSFENKEDVASLRQSISLNPATLRQELSRLGEKDKADANAAIATLEKQLESVQRSLDKLILANESESPKEPGDPPGTPSRKTDVPLTPSAGIARQRLTPDTTCSPAARRSLRYSNAENNENAPPRTPRENIPQRGDHGTPRGNGHHKQVASPASSELNTSQSKGSPGGAQKRSNSVDIIKMNNLFKTAAEDNIKSIRSYVTELKERVAKLQYQKQLLVCQVLELEASGTHEEEEEEDDLNDGELGLEAVKSPGSWTLQFEQLRAHIVELWDICNVSIIHRTQFFLLFKGDACDAIYMEVELRRLTWLLENYNAESQSNECNDNTMEEQLIPGSPNFSNSVKSLKKERELLAKQMARRMTTEEREDLYKRWGVPLDGKQRRLQLIYKLWMDPHNLGHVQASAEVVARIVGVVNPGSAPKEMFALNFAPPNHVERPSMFGWNGLSALLNF</sequence>
<dbReference type="GO" id="GO:0005874">
    <property type="term" value="C:microtubule"/>
    <property type="evidence" value="ECO:0007669"/>
    <property type="project" value="UniProtKB-KW"/>
</dbReference>
<dbReference type="Proteomes" id="UP000006727">
    <property type="component" value="Chromosome 1"/>
</dbReference>
<evidence type="ECO:0000256" key="6">
    <source>
        <dbReference type="ARBA" id="ARBA00023175"/>
    </source>
</evidence>
<keyword evidence="5 8" id="KW-0175">Coiled coil</keyword>
<dbReference type="PRINTS" id="PR00380">
    <property type="entry name" value="KINESINHEAVY"/>
</dbReference>
<feature type="region of interest" description="Disordered" evidence="9">
    <location>
        <begin position="440"/>
        <end position="467"/>
    </location>
</feature>
<evidence type="ECO:0000256" key="2">
    <source>
        <dbReference type="ARBA" id="ARBA00022701"/>
    </source>
</evidence>
<dbReference type="InterPro" id="IPR021881">
    <property type="entry name" value="NACK_C"/>
</dbReference>
<dbReference type="Pfam" id="PF11995">
    <property type="entry name" value="DUF3490"/>
    <property type="match status" value="1"/>
</dbReference>
<dbReference type="GO" id="GO:0007018">
    <property type="term" value="P:microtubule-based movement"/>
    <property type="evidence" value="ECO:0007669"/>
    <property type="project" value="InterPro"/>
</dbReference>
<dbReference type="Pfam" id="PF00225">
    <property type="entry name" value="Kinesin"/>
    <property type="match status" value="1"/>
</dbReference>
<dbReference type="PANTHER" id="PTHR47968:SF23">
    <property type="entry name" value="KINESIN-LIKE PROTEIN KIN-7A"/>
    <property type="match status" value="1"/>
</dbReference>
<evidence type="ECO:0000256" key="3">
    <source>
        <dbReference type="ARBA" id="ARBA00022741"/>
    </source>
</evidence>
<comment type="similarity">
    <text evidence="1">Belongs to the TRAFAC class myosin-kinesin ATPase superfamily. Kinesin family. KIN-7 subfamily.</text>
</comment>
<evidence type="ECO:0000313" key="13">
    <source>
        <dbReference type="Proteomes" id="UP000006727"/>
    </source>
</evidence>
<dbReference type="FunCoup" id="A0A2K1L8K3">
    <property type="interactions" value="451"/>
</dbReference>
<reference evidence="11 13" key="1">
    <citation type="journal article" date="2008" name="Science">
        <title>The Physcomitrella genome reveals evolutionary insights into the conquest of land by plants.</title>
        <authorList>
            <person name="Rensing S."/>
            <person name="Lang D."/>
            <person name="Zimmer A."/>
            <person name="Terry A."/>
            <person name="Salamov A."/>
            <person name="Shapiro H."/>
            <person name="Nishiyama T."/>
            <person name="Perroud P.-F."/>
            <person name="Lindquist E."/>
            <person name="Kamisugi Y."/>
            <person name="Tanahashi T."/>
            <person name="Sakakibara K."/>
            <person name="Fujita T."/>
            <person name="Oishi K."/>
            <person name="Shin-I T."/>
            <person name="Kuroki Y."/>
            <person name="Toyoda A."/>
            <person name="Suzuki Y."/>
            <person name="Hashimoto A."/>
            <person name="Yamaguchi K."/>
            <person name="Sugano A."/>
            <person name="Kohara Y."/>
            <person name="Fujiyama A."/>
            <person name="Anterola A."/>
            <person name="Aoki S."/>
            <person name="Ashton N."/>
            <person name="Barbazuk W.B."/>
            <person name="Barker E."/>
            <person name="Bennetzen J."/>
            <person name="Bezanilla M."/>
            <person name="Blankenship R."/>
            <person name="Cho S.H."/>
            <person name="Dutcher S."/>
            <person name="Estelle M."/>
            <person name="Fawcett J.A."/>
            <person name="Gundlach H."/>
            <person name="Hanada K."/>
            <person name="Heyl A."/>
            <person name="Hicks K.A."/>
            <person name="Hugh J."/>
            <person name="Lohr M."/>
            <person name="Mayer K."/>
            <person name="Melkozernov A."/>
            <person name="Murata T."/>
            <person name="Nelson D."/>
            <person name="Pils B."/>
            <person name="Prigge M."/>
            <person name="Reiss B."/>
            <person name="Renner T."/>
            <person name="Rombauts S."/>
            <person name="Rushton P."/>
            <person name="Sanderfoot A."/>
            <person name="Schween G."/>
            <person name="Shiu S.-H."/>
            <person name="Stueber K."/>
            <person name="Theodoulou F.L."/>
            <person name="Tu H."/>
            <person name="Van de Peer Y."/>
            <person name="Verrier P.J."/>
            <person name="Waters E."/>
            <person name="Wood A."/>
            <person name="Yang L."/>
            <person name="Cove D."/>
            <person name="Cuming A."/>
            <person name="Hasebe M."/>
            <person name="Lucas S."/>
            <person name="Mishler D.B."/>
            <person name="Reski R."/>
            <person name="Grigoriev I."/>
            <person name="Quatrano R.S."/>
            <person name="Boore J.L."/>
        </authorList>
    </citation>
    <scope>NUCLEOTIDE SEQUENCE [LARGE SCALE GENOMIC DNA]</scope>
    <source>
        <strain evidence="12 13">cv. Gransden 2004</strain>
    </source>
</reference>
<evidence type="ECO:0000256" key="7">
    <source>
        <dbReference type="PROSITE-ProRule" id="PRU00283"/>
    </source>
</evidence>
<dbReference type="InterPro" id="IPR036961">
    <property type="entry name" value="Kinesin_motor_dom_sf"/>
</dbReference>
<dbReference type="InterPro" id="IPR027417">
    <property type="entry name" value="P-loop_NTPase"/>
</dbReference>
<dbReference type="PROSITE" id="PS50067">
    <property type="entry name" value="KINESIN_MOTOR_2"/>
    <property type="match status" value="1"/>
</dbReference>
<dbReference type="PROSITE" id="PS00411">
    <property type="entry name" value="KINESIN_MOTOR_1"/>
    <property type="match status" value="1"/>
</dbReference>
<evidence type="ECO:0000256" key="4">
    <source>
        <dbReference type="ARBA" id="ARBA00022840"/>
    </source>
</evidence>
<evidence type="ECO:0000259" key="10">
    <source>
        <dbReference type="PROSITE" id="PS50067"/>
    </source>
</evidence>
<dbReference type="KEGG" id="ppp:112291485"/>
<dbReference type="PaxDb" id="3218-PP1S43_22V6.1"/>
<dbReference type="AlphaFoldDB" id="A0A2K1L8K3"/>
<evidence type="ECO:0000313" key="12">
    <source>
        <dbReference type="EnsemblPlants" id="Pp3c1_18150V3.1"/>
    </source>
</evidence>
<dbReference type="InterPro" id="IPR027640">
    <property type="entry name" value="Kinesin-like_fam"/>
</dbReference>
<dbReference type="Gramene" id="Pp3c1_18150V3.1">
    <property type="protein sequence ID" value="Pp3c1_18150V3.1"/>
    <property type="gene ID" value="Pp3c1_18150"/>
</dbReference>
<evidence type="ECO:0000256" key="1">
    <source>
        <dbReference type="ARBA" id="ARBA00007310"/>
    </source>
</evidence>
<keyword evidence="6 7" id="KW-0505">Motor protein</keyword>
<proteinExistence type="inferred from homology"/>
<keyword evidence="2" id="KW-0493">Microtubule</keyword>
<keyword evidence="13" id="KW-1185">Reference proteome</keyword>
<organism evidence="11">
    <name type="scientific">Physcomitrium patens</name>
    <name type="common">Spreading-leaved earth moss</name>
    <name type="synonym">Physcomitrella patens</name>
    <dbReference type="NCBI Taxonomy" id="3218"/>
    <lineage>
        <taxon>Eukaryota</taxon>
        <taxon>Viridiplantae</taxon>
        <taxon>Streptophyta</taxon>
        <taxon>Embryophyta</taxon>
        <taxon>Bryophyta</taxon>
        <taxon>Bryophytina</taxon>
        <taxon>Bryopsida</taxon>
        <taxon>Funariidae</taxon>
        <taxon>Funariales</taxon>
        <taxon>Funariaceae</taxon>
        <taxon>Physcomitrium</taxon>
    </lineage>
</organism>
<dbReference type="Gramene" id="Pp3c1_18150V3.2">
    <property type="protein sequence ID" value="Pp3c1_18150V3.2"/>
    <property type="gene ID" value="Pp3c1_18150"/>
</dbReference>
<accession>A0A2K1L8K3</accession>
<dbReference type="EnsemblPlants" id="Pp3c1_18150V3.2">
    <property type="protein sequence ID" value="Pp3c1_18150V3.2"/>
    <property type="gene ID" value="Pp3c1_18150"/>
</dbReference>
<dbReference type="GeneID" id="112291485"/>
<evidence type="ECO:0000256" key="9">
    <source>
        <dbReference type="SAM" id="MobiDB-lite"/>
    </source>
</evidence>
<gene>
    <name evidence="12" type="primary">LOC112291485</name>
    <name evidence="11" type="ORF">PHYPA_000789</name>
</gene>
<dbReference type="CDD" id="cd01374">
    <property type="entry name" value="KISc_CENP_E"/>
    <property type="match status" value="1"/>
</dbReference>
<dbReference type="InterPro" id="IPR001752">
    <property type="entry name" value="Kinesin_motor_dom"/>
</dbReference>
<dbReference type="OrthoDB" id="3176171at2759"/>